<gene>
    <name evidence="2" type="ORF">C3L33_10433</name>
</gene>
<evidence type="ECO:0008006" key="4">
    <source>
        <dbReference type="Google" id="ProtNLM"/>
    </source>
</evidence>
<dbReference type="OrthoDB" id="5835829at2759"/>
<name>A0A6A4LQG6_9ERIC</name>
<comment type="caution">
    <text evidence="2">The sequence shown here is derived from an EMBL/GenBank/DDBJ whole genome shotgun (WGS) entry which is preliminary data.</text>
</comment>
<dbReference type="Gene3D" id="3.40.50.2000">
    <property type="entry name" value="Glycogen Phosphorylase B"/>
    <property type="match status" value="2"/>
</dbReference>
<keyword evidence="3" id="KW-1185">Reference proteome</keyword>
<feature type="non-terminal residue" evidence="2">
    <location>
        <position position="1"/>
    </location>
</feature>
<dbReference type="SUPFAM" id="SSF53756">
    <property type="entry name" value="UDP-Glycosyltransferase/glycogen phosphorylase"/>
    <property type="match status" value="1"/>
</dbReference>
<keyword evidence="1" id="KW-0328">Glycosyltransferase</keyword>
<organism evidence="2 3">
    <name type="scientific">Rhododendron williamsianum</name>
    <dbReference type="NCBI Taxonomy" id="262921"/>
    <lineage>
        <taxon>Eukaryota</taxon>
        <taxon>Viridiplantae</taxon>
        <taxon>Streptophyta</taxon>
        <taxon>Embryophyta</taxon>
        <taxon>Tracheophyta</taxon>
        <taxon>Spermatophyta</taxon>
        <taxon>Magnoliopsida</taxon>
        <taxon>eudicotyledons</taxon>
        <taxon>Gunneridae</taxon>
        <taxon>Pentapetalae</taxon>
        <taxon>asterids</taxon>
        <taxon>Ericales</taxon>
        <taxon>Ericaceae</taxon>
        <taxon>Ericoideae</taxon>
        <taxon>Rhodoreae</taxon>
        <taxon>Rhododendron</taxon>
    </lineage>
</organism>
<keyword evidence="1" id="KW-0808">Transferase</keyword>
<accession>A0A6A4LQG6</accession>
<dbReference type="Proteomes" id="UP000428333">
    <property type="component" value="Linkage Group LG06"/>
</dbReference>
<evidence type="ECO:0000313" key="3">
    <source>
        <dbReference type="Proteomes" id="UP000428333"/>
    </source>
</evidence>
<dbReference type="PANTHER" id="PTHR48046:SF1">
    <property type="entry name" value="GLYCOSYLTRANSFERASE-RELATED"/>
    <property type="match status" value="1"/>
</dbReference>
<reference evidence="2 3" key="1">
    <citation type="journal article" date="2019" name="Genome Biol. Evol.">
        <title>The Rhododendron genome and chromosomal organization provide insight into shared whole-genome duplications across the heath family (Ericaceae).</title>
        <authorList>
            <person name="Soza V.L."/>
            <person name="Lindsley D."/>
            <person name="Waalkes A."/>
            <person name="Ramage E."/>
            <person name="Patwardhan R.P."/>
            <person name="Burton J.N."/>
            <person name="Adey A."/>
            <person name="Kumar A."/>
            <person name="Qiu R."/>
            <person name="Shendure J."/>
            <person name="Hall B."/>
        </authorList>
    </citation>
    <scope>NUCLEOTIDE SEQUENCE [LARGE SCALE GENOMIC DNA]</scope>
    <source>
        <strain evidence="2">RSF 1966-606</strain>
    </source>
</reference>
<feature type="non-terminal residue" evidence="2">
    <location>
        <position position="339"/>
    </location>
</feature>
<protein>
    <recommendedName>
        <fullName evidence="4">UDP-glycosyltransferases domain-containing protein</fullName>
    </recommendedName>
</protein>
<proteinExistence type="predicted"/>
<dbReference type="GO" id="GO:0016757">
    <property type="term" value="F:glycosyltransferase activity"/>
    <property type="evidence" value="ECO:0007669"/>
    <property type="project" value="UniProtKB-KW"/>
</dbReference>
<sequence length="339" mass="37764">METPTPHAAILSGPGMGHQIPVLELAKRLVTQHNIPVTILVVTTQTSPAESHLLHPPATSSPNLLRIVQLPPVDVSSLLDPAAAVVTQLRVMMRAAVPSVRSALLGLRPRPTSLIVDLFGSESLPVADEFRMAKYVYITSNAWFAALTCYSHVFDKEVVGQYVDQTEMLRIPGCKPLRPEDVVDPMLDRNDQQYKEYVRMGVEYSSAHGMLLNTWDDQDRQSLNALRSIVDVPVYPIGPLTKAAEPEATNTELMEWLDQQPGESVLYVSFGSGGTLSGEQLTELAWGLEMSQQRFVWVEVVRREEIEEMVRSVMEFERGKGMRMRVKDLKISGEKALSK</sequence>
<evidence type="ECO:0000313" key="2">
    <source>
        <dbReference type="EMBL" id="KAE9457659.1"/>
    </source>
</evidence>
<evidence type="ECO:0000256" key="1">
    <source>
        <dbReference type="ARBA" id="ARBA00022676"/>
    </source>
</evidence>
<dbReference type="PANTHER" id="PTHR48046">
    <property type="entry name" value="UDP-GLYCOSYLTRANSFERASE 72E1"/>
    <property type="match status" value="1"/>
</dbReference>
<dbReference type="AlphaFoldDB" id="A0A6A4LQG6"/>
<dbReference type="EMBL" id="QEFC01001468">
    <property type="protein sequence ID" value="KAE9457659.1"/>
    <property type="molecule type" value="Genomic_DNA"/>
</dbReference>